<dbReference type="PANTHER" id="PTHR40765:SF2">
    <property type="entry name" value="ESX-2 SECRETION SYSTEM ATPASE ECCB2"/>
    <property type="match status" value="1"/>
</dbReference>
<dbReference type="Proteomes" id="UP001602322">
    <property type="component" value="Unassembled WGS sequence"/>
</dbReference>
<dbReference type="PANTHER" id="PTHR40765">
    <property type="entry name" value="ESX-2 SECRETION SYSTEM ATPASE ECCB2"/>
    <property type="match status" value="1"/>
</dbReference>
<name>A0ABW6XGR1_9ACTN</name>
<feature type="transmembrane region" description="Helical" evidence="1">
    <location>
        <begin position="41"/>
        <end position="61"/>
    </location>
</feature>
<dbReference type="RefSeq" id="WP_387909259.1">
    <property type="nucleotide sequence ID" value="NZ_JBIBEG010000022.1"/>
</dbReference>
<gene>
    <name evidence="2" type="primary">eccB</name>
    <name evidence="2" type="ORF">ACFY8O_34145</name>
</gene>
<keyword evidence="1" id="KW-0812">Transmembrane</keyword>
<keyword evidence="1" id="KW-1133">Transmembrane helix</keyword>
<dbReference type="InterPro" id="IPR044857">
    <property type="entry name" value="T7SS_EccB_R1"/>
</dbReference>
<dbReference type="EMBL" id="JBIBEG010000022">
    <property type="protein sequence ID" value="MFF5900929.1"/>
    <property type="molecule type" value="Genomic_DNA"/>
</dbReference>
<dbReference type="Pfam" id="PF05108">
    <property type="entry name" value="T7SS_ESX1_EccB"/>
    <property type="match status" value="1"/>
</dbReference>
<dbReference type="InterPro" id="IPR007795">
    <property type="entry name" value="T7SS_EccB"/>
</dbReference>
<dbReference type="Gene3D" id="3.30.2390.20">
    <property type="entry name" value="Type VII secretion system EccB, repeat 1 domain"/>
    <property type="match status" value="1"/>
</dbReference>
<reference evidence="2 3" key="1">
    <citation type="submission" date="2024-10" db="EMBL/GenBank/DDBJ databases">
        <title>The Natural Products Discovery Center: Release of the First 8490 Sequenced Strains for Exploring Actinobacteria Biosynthetic Diversity.</title>
        <authorList>
            <person name="Kalkreuter E."/>
            <person name="Kautsar S.A."/>
            <person name="Yang D."/>
            <person name="Bader C.D."/>
            <person name="Teijaro C.N."/>
            <person name="Fluegel L."/>
            <person name="Davis C.M."/>
            <person name="Simpson J.R."/>
            <person name="Lauterbach L."/>
            <person name="Steele A.D."/>
            <person name="Gui C."/>
            <person name="Meng S."/>
            <person name="Li G."/>
            <person name="Viehrig K."/>
            <person name="Ye F."/>
            <person name="Su P."/>
            <person name="Kiefer A.F."/>
            <person name="Nichols A."/>
            <person name="Cepeda A.J."/>
            <person name="Yan W."/>
            <person name="Fan B."/>
            <person name="Jiang Y."/>
            <person name="Adhikari A."/>
            <person name="Zheng C.-J."/>
            <person name="Schuster L."/>
            <person name="Cowan T.M."/>
            <person name="Smanski M.J."/>
            <person name="Chevrette M.G."/>
            <person name="De Carvalho L.P.S."/>
            <person name="Shen B."/>
        </authorList>
    </citation>
    <scope>NUCLEOTIDE SEQUENCE [LARGE SCALE GENOMIC DNA]</scope>
    <source>
        <strain evidence="2 3">NPDC012540</strain>
    </source>
</reference>
<keyword evidence="3" id="KW-1185">Reference proteome</keyword>
<sequence length="492" mass="50358">MRNKRDQVQAHMFVMGRLTSAMLRAEPDDPESPTSRTNRGALIGVIIAILVCAGAFVLGLLRPGGNDSWRASGAFVVDEGTGASYLYLDGRLRPVRNYASARLISGADMKTVSVGSASLRHAPHGAPVGLPGAPDTLPNPADLDTDPWRVCATVSVTKHTTVPGTTLAVGAGSTDGIDGARGLGSGQGALVSGPDHTVWLLWQGTRLRLDRDTGALDALGYSALAPRPVSLAFLNALPQGPDLAPPDIPGRGAAGPRLDGHTTKVGQVFRVDVPGSDPQYHLLTQDGLTPLTATRTALVLADPRTRTTAYDGRTPQAVRLGAGALTGHRATSPGPLGDDGEWPDAPPTILAAEAGQALCAETESSGSSVRTAVSLLPVTALGMPAQPPGREAEPACLTVDAVTVRPGAGVLVRAVGMGGGALGDTTFLVTDSGVKYRVVSAEAATALGYDAGDTRRLPGYLLTMLPTGPDLDRAEAVAGRARTTGGCGGGKR</sequence>
<evidence type="ECO:0000313" key="2">
    <source>
        <dbReference type="EMBL" id="MFF5900929.1"/>
    </source>
</evidence>
<comment type="caution">
    <text evidence="2">The sequence shown here is derived from an EMBL/GenBank/DDBJ whole genome shotgun (WGS) entry which is preliminary data.</text>
</comment>
<evidence type="ECO:0000256" key="1">
    <source>
        <dbReference type="SAM" id="Phobius"/>
    </source>
</evidence>
<protein>
    <submittedName>
        <fullName evidence="2">Type VII secretion protein EccB</fullName>
    </submittedName>
</protein>
<accession>A0ABW6XGR1</accession>
<dbReference type="NCBIfam" id="TIGR03919">
    <property type="entry name" value="T7SS_EccB"/>
    <property type="match status" value="1"/>
</dbReference>
<proteinExistence type="predicted"/>
<organism evidence="2 3">
    <name type="scientific">Streptomyces argenteolus</name>
    <dbReference type="NCBI Taxonomy" id="67274"/>
    <lineage>
        <taxon>Bacteria</taxon>
        <taxon>Bacillati</taxon>
        <taxon>Actinomycetota</taxon>
        <taxon>Actinomycetes</taxon>
        <taxon>Kitasatosporales</taxon>
        <taxon>Streptomycetaceae</taxon>
        <taxon>Streptomyces</taxon>
    </lineage>
</organism>
<evidence type="ECO:0000313" key="3">
    <source>
        <dbReference type="Proteomes" id="UP001602322"/>
    </source>
</evidence>
<keyword evidence="1" id="KW-0472">Membrane</keyword>